<dbReference type="InterPro" id="IPR014044">
    <property type="entry name" value="CAP_dom"/>
</dbReference>
<dbReference type="Proteomes" id="UP001497472">
    <property type="component" value="Unassembled WGS sequence"/>
</dbReference>
<dbReference type="Pfam" id="PF00188">
    <property type="entry name" value="CAP"/>
    <property type="match status" value="1"/>
</dbReference>
<dbReference type="InterPro" id="IPR001283">
    <property type="entry name" value="CRISP-related"/>
</dbReference>
<dbReference type="CDD" id="cd05380">
    <property type="entry name" value="CAP_euk"/>
    <property type="match status" value="1"/>
</dbReference>
<protein>
    <recommendedName>
        <fullName evidence="3">SCP domain-containing protein</fullName>
    </recommendedName>
</protein>
<proteinExistence type="predicted"/>
<evidence type="ECO:0000256" key="2">
    <source>
        <dbReference type="ARBA" id="ARBA00022525"/>
    </source>
</evidence>
<keyword evidence="2" id="KW-0964">Secreted</keyword>
<sequence>MEVGQVIATVYGEAPRLNPATLVDLWYTELLNFNPAIISKFQMSSVTNLDHYDYFTQLIWANTSEVGCGASKFQELLSDNENRTVYRLVCNFLPRGNIDGHQIYGKGVPCTQCPSNSNCDLDYKSLCAPIYPYNEESITKQPERLQIDRKENSSKNVTDNYGMKLIDTDVESDIMFDLYSHLFREENNTNDRAIETTSFCKNVMAVDEFIDLLHKKLSTDSLFKDLIKNSTQSDIQYTDPKIDAIFSKIYSKKTIPTTTKSTDSEMLNSTLLVDLVEAVIFRNRDKISTVEINTPNTEYLEGKTVQMQAELGEIQRNLEFTGHFFFPEDGEENQSDPTEVYYDQSTLPVSEIIQEIEDLRRGKQTKDFVEEILEADFDEETVTVNHVITSDKMNGNT</sequence>
<evidence type="ECO:0000313" key="5">
    <source>
        <dbReference type="Proteomes" id="UP001497472"/>
    </source>
</evidence>
<dbReference type="InterPro" id="IPR035940">
    <property type="entry name" value="CAP_sf"/>
</dbReference>
<comment type="subcellular location">
    <subcellularLocation>
        <location evidence="1">Secreted</location>
    </subcellularLocation>
</comment>
<dbReference type="InterPro" id="IPR002413">
    <property type="entry name" value="V5_allergen-like"/>
</dbReference>
<dbReference type="PRINTS" id="PR00837">
    <property type="entry name" value="V5TPXLIKE"/>
</dbReference>
<reference evidence="4 5" key="1">
    <citation type="submission" date="2023-11" db="EMBL/GenBank/DDBJ databases">
        <authorList>
            <person name="Okamura Y."/>
        </authorList>
    </citation>
    <scope>NUCLEOTIDE SEQUENCE [LARGE SCALE GENOMIC DNA]</scope>
</reference>
<dbReference type="AlphaFoldDB" id="A0AAV1JB63"/>
<accession>A0AAV1JB63</accession>
<evidence type="ECO:0000259" key="3">
    <source>
        <dbReference type="Pfam" id="PF00188"/>
    </source>
</evidence>
<feature type="domain" description="SCP" evidence="3">
    <location>
        <begin position="10"/>
        <end position="92"/>
    </location>
</feature>
<keyword evidence="5" id="KW-1185">Reference proteome</keyword>
<dbReference type="SUPFAM" id="SSF55797">
    <property type="entry name" value="PR-1-like"/>
    <property type="match status" value="1"/>
</dbReference>
<comment type="caution">
    <text evidence="4">The sequence shown here is derived from an EMBL/GenBank/DDBJ whole genome shotgun (WGS) entry which is preliminary data.</text>
</comment>
<evidence type="ECO:0000256" key="1">
    <source>
        <dbReference type="ARBA" id="ARBA00004613"/>
    </source>
</evidence>
<dbReference type="GO" id="GO:0005576">
    <property type="term" value="C:extracellular region"/>
    <property type="evidence" value="ECO:0007669"/>
    <property type="project" value="UniProtKB-SubCell"/>
</dbReference>
<dbReference type="EMBL" id="CAVLEF010000007">
    <property type="protein sequence ID" value="CAK1545853.1"/>
    <property type="molecule type" value="Genomic_DNA"/>
</dbReference>
<organism evidence="4 5">
    <name type="scientific">Leptosia nina</name>
    <dbReference type="NCBI Taxonomy" id="320188"/>
    <lineage>
        <taxon>Eukaryota</taxon>
        <taxon>Metazoa</taxon>
        <taxon>Ecdysozoa</taxon>
        <taxon>Arthropoda</taxon>
        <taxon>Hexapoda</taxon>
        <taxon>Insecta</taxon>
        <taxon>Pterygota</taxon>
        <taxon>Neoptera</taxon>
        <taxon>Endopterygota</taxon>
        <taxon>Lepidoptera</taxon>
        <taxon>Glossata</taxon>
        <taxon>Ditrysia</taxon>
        <taxon>Papilionoidea</taxon>
        <taxon>Pieridae</taxon>
        <taxon>Pierinae</taxon>
        <taxon>Leptosia</taxon>
    </lineage>
</organism>
<dbReference type="Gene3D" id="3.40.33.10">
    <property type="entry name" value="CAP"/>
    <property type="match status" value="1"/>
</dbReference>
<name>A0AAV1JB63_9NEOP</name>
<gene>
    <name evidence="4" type="ORF">LNINA_LOCUS5468</name>
</gene>
<evidence type="ECO:0000313" key="4">
    <source>
        <dbReference type="EMBL" id="CAK1545853.1"/>
    </source>
</evidence>
<dbReference type="PRINTS" id="PR00838">
    <property type="entry name" value="V5ALLERGEN"/>
</dbReference>